<feature type="region of interest" description="Disordered" evidence="1">
    <location>
        <begin position="708"/>
        <end position="796"/>
    </location>
</feature>
<evidence type="ECO:0000313" key="2">
    <source>
        <dbReference type="EMBL" id="QHT18702.1"/>
    </source>
</evidence>
<sequence>MSESNITIPSSEIIKVCLIDSLGKKKTVFVFGCDSAVNENEIFSELELVEFKHDNTQKLYPTQQIHKDDSIRIIKKKLISAIGSELVSYDEMYLFSFIETTVDSLSVYQQFTEDIEQPISKNVYGQLIMNLDNFNTVLKCNSDVEKTNYYYDDVRKCLDQKILLKIPIGQRFSNARDLLFSASPFDILTHTPPIFIPQTKNPLLSFENQLLLNYGKLHDNTIYLCLAEDVYEFASQKNIDSEYITQLYYPLLSLKGITNKDIYFSKKQELISENKKIITPRNVRLYDTIRNFYNIYYGRNNELPYSERGIQYFEITIHPNHNTVLPLDVLFKKLNATQEMPFIKYNPGTRRENIYRLYSTSVTSSGKKIPYLPKSKILQYSRQIGKSRQLSIYVLSNNGSDVFIDFNYNGDINIRSLLTASISKDELIQLIRYILNPIIEKINDFLLPTGNSLYTFEDFDDEFVEIVDLKYVMQIQLPGSLDITSNSGCLTSVFNIEDANLSKGALLQFKRVENFKKMEMIDVNITNLFNNNKNEYDVIQYLKQNYDLSQEVALNHLSEYLRSHSRVEGRFINKAIEIVENPGFPTLMRLTPHDNRLFIEISKINSIQYIDTISTYIDSFLRMIHYPDSTTFDVSKQTCRKGKKGSSKTEAEDDVSHIENVITNKNLPFVIESSKSYEELVIEADEEETGIIFDDDDDDEPDAIIFEDDDDQIEEEGEEEGQEEGEEDEETDKVPEFGTDIVFKNSKTTTNDKDEDEGEKDEDEDAIIFYSDDEDESDEEDENENENDNKNPKKIPSTLFGGVGEWLDGQPFKKNKIFYDKLVRLDPKLFLTSSSDGYTAYSRVCGTNYNIQPVILTKEEKERIDREHPGSYEHSIEYGSDPKKKHFYICPRYWCLLNNSSITEEEVKSGKCGKIIPQNAKTIPPGHYIYEFTDKKKHIDQNGNYKMFHPGFKKQSNHPDGLCIPCCFSNWDSDKQIKRRKQCLSSENAEDTDGLEDANVQNIDYVIGAHRFPIPRNRLGFLPPSVESFFDINHRTLVDKKNPALIKRNTPILIRRGVEQNNKKSFIGCIADIYSSRTVAKTAKRKNEAVSDIPSIQEMCDIIADAISIDQYIQYHNGSLVRVFQPRKTWVDIADLHKYRDSELYKTVDFNIDSQVDFFEDTVASYENFLQFLRDEDSVINHTYLWDIVTSKNPKLFIGGINLVILNIVDNDITDNMEIICPSSAYSSNLFDVNKETVILLKRDDLYEPIYLFQEKDTGKEIKKTFYKSASTKNIQHVMKIINASTNKYCAPLSSMPKLYKFKKNISADAMIDYLQDQEDLFQLGSQIMNYQGKIIGLTVKMQTEDEGLPFIYLPCYPSVKQPEIPVEYMEGNIWKDYETTRDLLLQISLKSKHTILCKPKMKVLYNQLIVGILTETNQFVQTIPPAENVYDDGLDEINDTNYILADKVLTTSKKRDPEMMNVIRNISLENQFYSAFRTTVRLALNHPSNTLIRKDFLKWIDSSRVYKDKIKAVDILLRKLLKKWVAFATIRDDVLDSFDEITNCVKNSSTKKFCLTRETGNGTLIIPQKHLISGFDNQIIYFGRMADELVRYKRIQTLMLQPRINVNIGDVDYKLKDNEMILLDSLITPEYFEDMVPFQTNAYAKSIDYYYAQPEVTQKYNLGVSIEQQLSEDVVVDLREKISLKCVKEERDIIGNAEDNMWKRIFPKNARELVLNKTKLCTFFILIQVFHQKNNFLITVENIKDTLSKIYANYLPKYKLQIEDILYKQGKRDMINRIRTNRTTLLDLIVSEEYYLTNLDIWLFAASAKLPLVLFSSSFFKNMVTGIKWQILFKNISDTPYYFIRCPIGEPEKNVPPVYNIVKPALRVSELGGNFEEMVKSADSLQNQIMIDEFFQKYVL</sequence>
<accession>A0A6C0DQU8</accession>
<protein>
    <submittedName>
        <fullName evidence="2">Uncharacterized protein</fullName>
    </submittedName>
</protein>
<name>A0A6C0DQU8_9ZZZZ</name>
<proteinExistence type="predicted"/>
<organism evidence="2">
    <name type="scientific">viral metagenome</name>
    <dbReference type="NCBI Taxonomy" id="1070528"/>
    <lineage>
        <taxon>unclassified sequences</taxon>
        <taxon>metagenomes</taxon>
        <taxon>organismal metagenomes</taxon>
    </lineage>
</organism>
<dbReference type="EMBL" id="MN739659">
    <property type="protein sequence ID" value="QHT18702.1"/>
    <property type="molecule type" value="Genomic_DNA"/>
</dbReference>
<feature type="compositionally biased region" description="Acidic residues" evidence="1">
    <location>
        <begin position="708"/>
        <end position="731"/>
    </location>
</feature>
<evidence type="ECO:0000256" key="1">
    <source>
        <dbReference type="SAM" id="MobiDB-lite"/>
    </source>
</evidence>
<reference evidence="2" key="1">
    <citation type="journal article" date="2020" name="Nature">
        <title>Giant virus diversity and host interactions through global metagenomics.</title>
        <authorList>
            <person name="Schulz F."/>
            <person name="Roux S."/>
            <person name="Paez-Espino D."/>
            <person name="Jungbluth S."/>
            <person name="Walsh D.A."/>
            <person name="Denef V.J."/>
            <person name="McMahon K.D."/>
            <person name="Konstantinidis K.T."/>
            <person name="Eloe-Fadrosh E.A."/>
            <person name="Kyrpides N.C."/>
            <person name="Woyke T."/>
        </authorList>
    </citation>
    <scope>NUCLEOTIDE SEQUENCE</scope>
    <source>
        <strain evidence="2">GVMAG-M-3300023174-49</strain>
    </source>
</reference>
<feature type="compositionally biased region" description="Acidic residues" evidence="1">
    <location>
        <begin position="753"/>
        <end position="786"/>
    </location>
</feature>